<gene>
    <name evidence="1" type="primary">PEX10</name>
    <name evidence="1" type="ORF">QJS10_CPB11g01646</name>
</gene>
<dbReference type="Proteomes" id="UP001180020">
    <property type="component" value="Unassembled WGS sequence"/>
</dbReference>
<protein>
    <submittedName>
        <fullName evidence="1">Peroxisome biogenesis factor 10</fullName>
    </submittedName>
</protein>
<reference evidence="1" key="2">
    <citation type="submission" date="2023-06" db="EMBL/GenBank/DDBJ databases">
        <authorList>
            <person name="Ma L."/>
            <person name="Liu K.-W."/>
            <person name="Li Z."/>
            <person name="Hsiao Y.-Y."/>
            <person name="Qi Y."/>
            <person name="Fu T."/>
            <person name="Tang G."/>
            <person name="Zhang D."/>
            <person name="Sun W.-H."/>
            <person name="Liu D.-K."/>
            <person name="Li Y."/>
            <person name="Chen G.-Z."/>
            <person name="Liu X.-D."/>
            <person name="Liao X.-Y."/>
            <person name="Jiang Y.-T."/>
            <person name="Yu X."/>
            <person name="Hao Y."/>
            <person name="Huang J."/>
            <person name="Zhao X.-W."/>
            <person name="Ke S."/>
            <person name="Chen Y.-Y."/>
            <person name="Wu W.-L."/>
            <person name="Hsu J.-L."/>
            <person name="Lin Y.-F."/>
            <person name="Huang M.-D."/>
            <person name="Li C.-Y."/>
            <person name="Huang L."/>
            <person name="Wang Z.-W."/>
            <person name="Zhao X."/>
            <person name="Zhong W.-Y."/>
            <person name="Peng D.-H."/>
            <person name="Ahmad S."/>
            <person name="Lan S."/>
            <person name="Zhang J.-S."/>
            <person name="Tsai W.-C."/>
            <person name="Van De Peer Y."/>
            <person name="Liu Z.-J."/>
        </authorList>
    </citation>
    <scope>NUCLEOTIDE SEQUENCE</scope>
    <source>
        <strain evidence="1">CP</strain>
        <tissue evidence="1">Leaves</tissue>
    </source>
</reference>
<keyword evidence="2" id="KW-1185">Reference proteome</keyword>
<accession>A0AAV9DRG6</accession>
<evidence type="ECO:0000313" key="2">
    <source>
        <dbReference type="Proteomes" id="UP001180020"/>
    </source>
</evidence>
<evidence type="ECO:0000313" key="1">
    <source>
        <dbReference type="EMBL" id="KAK1303354.1"/>
    </source>
</evidence>
<comment type="caution">
    <text evidence="1">The sequence shown here is derived from an EMBL/GenBank/DDBJ whole genome shotgun (WGS) entry which is preliminary data.</text>
</comment>
<organism evidence="1 2">
    <name type="scientific">Acorus calamus</name>
    <name type="common">Sweet flag</name>
    <dbReference type="NCBI Taxonomy" id="4465"/>
    <lineage>
        <taxon>Eukaryota</taxon>
        <taxon>Viridiplantae</taxon>
        <taxon>Streptophyta</taxon>
        <taxon>Embryophyta</taxon>
        <taxon>Tracheophyta</taxon>
        <taxon>Spermatophyta</taxon>
        <taxon>Magnoliopsida</taxon>
        <taxon>Liliopsida</taxon>
        <taxon>Acoraceae</taxon>
        <taxon>Acorus</taxon>
    </lineage>
</organism>
<dbReference type="EMBL" id="JAUJYO010000011">
    <property type="protein sequence ID" value="KAK1303354.1"/>
    <property type="molecule type" value="Genomic_DNA"/>
</dbReference>
<name>A0AAV9DRG6_ACOCL</name>
<sequence>MKPPSPSASMKPLSLSALIKPSNIHRRSKGGKHWPPVDLILPLQNSLDSLRYYTLTSSELEISRRIATPVLPFAREMLQLVLRTNLMFFYFEDVYCGSILSYIKACCRNSLCFYWETIESKAEIPDSGCFPLDPMCIIAAEELRRSNLSSISSVHHIAFHSQ</sequence>
<dbReference type="AlphaFoldDB" id="A0AAV9DRG6"/>
<reference evidence="1" key="1">
    <citation type="journal article" date="2023" name="Nat. Commun.">
        <title>Diploid and tetraploid genomes of Acorus and the evolution of monocots.</title>
        <authorList>
            <person name="Ma L."/>
            <person name="Liu K.W."/>
            <person name="Li Z."/>
            <person name="Hsiao Y.Y."/>
            <person name="Qi Y."/>
            <person name="Fu T."/>
            <person name="Tang G.D."/>
            <person name="Zhang D."/>
            <person name="Sun W.H."/>
            <person name="Liu D.K."/>
            <person name="Li Y."/>
            <person name="Chen G.Z."/>
            <person name="Liu X.D."/>
            <person name="Liao X.Y."/>
            <person name="Jiang Y.T."/>
            <person name="Yu X."/>
            <person name="Hao Y."/>
            <person name="Huang J."/>
            <person name="Zhao X.W."/>
            <person name="Ke S."/>
            <person name="Chen Y.Y."/>
            <person name="Wu W.L."/>
            <person name="Hsu J.L."/>
            <person name="Lin Y.F."/>
            <person name="Huang M.D."/>
            <person name="Li C.Y."/>
            <person name="Huang L."/>
            <person name="Wang Z.W."/>
            <person name="Zhao X."/>
            <person name="Zhong W.Y."/>
            <person name="Peng D.H."/>
            <person name="Ahmad S."/>
            <person name="Lan S."/>
            <person name="Zhang J.S."/>
            <person name="Tsai W.C."/>
            <person name="Van de Peer Y."/>
            <person name="Liu Z.J."/>
        </authorList>
    </citation>
    <scope>NUCLEOTIDE SEQUENCE</scope>
    <source>
        <strain evidence="1">CP</strain>
    </source>
</reference>
<proteinExistence type="predicted"/>